<dbReference type="Proteomes" id="UP001458946">
    <property type="component" value="Unassembled WGS sequence"/>
</dbReference>
<keyword evidence="4" id="KW-1185">Reference proteome</keyword>
<sequence length="125" mass="13576">MKKLLAVLLALSLTACHLTSITQLRVQVAPSTAVCQNSTGTNPCLILRIFNDQSKTFGDWFKADARIEGFGYEAGYLYDLSIQRTCSQVVIGDGSSTLRLQLVNSKTPSNDIFTPTAELSQNGIC</sequence>
<dbReference type="PROSITE" id="PS51257">
    <property type="entry name" value="PROKAR_LIPOPROTEIN"/>
    <property type="match status" value="1"/>
</dbReference>
<name>A0ABP9V9S5_9DEIO</name>
<evidence type="ECO:0000259" key="2">
    <source>
        <dbReference type="Pfam" id="PF14302"/>
    </source>
</evidence>
<dbReference type="EMBL" id="BAABRN010000008">
    <property type="protein sequence ID" value="GAA5501265.1"/>
    <property type="molecule type" value="Genomic_DNA"/>
</dbReference>
<dbReference type="Pfam" id="PF14302">
    <property type="entry name" value="DUF4377"/>
    <property type="match status" value="1"/>
</dbReference>
<feature type="chain" id="PRO_5047358869" description="DUF4377 domain-containing protein" evidence="1">
    <location>
        <begin position="20"/>
        <end position="125"/>
    </location>
</feature>
<organism evidence="3 4">
    <name type="scientific">Deinococcus xinjiangensis</name>
    <dbReference type="NCBI Taxonomy" id="457454"/>
    <lineage>
        <taxon>Bacteria</taxon>
        <taxon>Thermotogati</taxon>
        <taxon>Deinococcota</taxon>
        <taxon>Deinococci</taxon>
        <taxon>Deinococcales</taxon>
        <taxon>Deinococcaceae</taxon>
        <taxon>Deinococcus</taxon>
    </lineage>
</organism>
<reference evidence="3 4" key="1">
    <citation type="submission" date="2024-02" db="EMBL/GenBank/DDBJ databases">
        <title>Deinococcus xinjiangensis NBRC 107630.</title>
        <authorList>
            <person name="Ichikawa N."/>
            <person name="Katano-Makiyama Y."/>
            <person name="Hidaka K."/>
        </authorList>
    </citation>
    <scope>NUCLEOTIDE SEQUENCE [LARGE SCALE GENOMIC DNA]</scope>
    <source>
        <strain evidence="3 4">NBRC 107630</strain>
    </source>
</reference>
<comment type="caution">
    <text evidence="3">The sequence shown here is derived from an EMBL/GenBank/DDBJ whole genome shotgun (WGS) entry which is preliminary data.</text>
</comment>
<protein>
    <recommendedName>
        <fullName evidence="2">DUF4377 domain-containing protein</fullName>
    </recommendedName>
</protein>
<feature type="domain" description="DUF4377" evidence="2">
    <location>
        <begin position="28"/>
        <end position="97"/>
    </location>
</feature>
<evidence type="ECO:0000256" key="1">
    <source>
        <dbReference type="SAM" id="SignalP"/>
    </source>
</evidence>
<gene>
    <name evidence="3" type="ORF">Dxin01_00997</name>
</gene>
<dbReference type="RefSeq" id="WP_353541239.1">
    <property type="nucleotide sequence ID" value="NZ_BAABRN010000008.1"/>
</dbReference>
<keyword evidence="1" id="KW-0732">Signal</keyword>
<feature type="signal peptide" evidence="1">
    <location>
        <begin position="1"/>
        <end position="19"/>
    </location>
</feature>
<proteinExistence type="predicted"/>
<dbReference type="InterPro" id="IPR025485">
    <property type="entry name" value="DUF4377"/>
</dbReference>
<accession>A0ABP9V9S5</accession>
<evidence type="ECO:0000313" key="3">
    <source>
        <dbReference type="EMBL" id="GAA5501265.1"/>
    </source>
</evidence>
<evidence type="ECO:0000313" key="4">
    <source>
        <dbReference type="Proteomes" id="UP001458946"/>
    </source>
</evidence>